<accession>A0A168LF71</accession>
<feature type="compositionally biased region" description="Low complexity" evidence="1">
    <location>
        <begin position="78"/>
        <end position="93"/>
    </location>
</feature>
<sequence>MTTTSDTSHHFSPLIADPQEQFVRLLKDITQLQWVRESLPVQAKYYEGLKQRHERETHLKTLLEKQILDLRMKQDASSSLSMLRRNSTSSSSSRDPKNEPSYTDLIERLRRCETKMEDIETQLRSAETMHTLDTHCLNLHTLYDEIVPNMPEDSSQVIERHLKGEVAQLADDIPKIEADIQSHVAAQKKLYESRDLMERAMMTLPGASTFMDRQALAGHTSSGQQHSLFMKSPALSSMMDITVPSLKDAEKLAAQAYDLELQASELCTDAVPLVPKSSFNRDDNVISVLTAYRGYRLKVETILRTQLNPRLNKLQCQLAITKYHYEQKTIEWIDQQIIMLEDLLRQNGCLQNISLDREISILRMGSNAAIVAVAAETSGRVTVDDALEVNQSTADVERNGVLPEYSENASTDSVAAHRSSSSVSSTSSTDPIDNMNHGNDNSNDSPASPASSSSVSPTLSPEQIDTAAPSSSVSLLGRRSQDNAVSRGPPSTSQLPTYYQQQQDTRQQQDHQRHEYSGPEAPPAYFR</sequence>
<feature type="region of interest" description="Disordered" evidence="1">
    <location>
        <begin position="78"/>
        <end position="103"/>
    </location>
</feature>
<feature type="compositionally biased region" description="Low complexity" evidence="1">
    <location>
        <begin position="497"/>
        <end position="506"/>
    </location>
</feature>
<dbReference type="Proteomes" id="UP000078561">
    <property type="component" value="Unassembled WGS sequence"/>
</dbReference>
<reference evidence="2" key="1">
    <citation type="submission" date="2016-04" db="EMBL/GenBank/DDBJ databases">
        <authorList>
            <person name="Evans L.H."/>
            <person name="Alamgir A."/>
            <person name="Owens N."/>
            <person name="Weber N.D."/>
            <person name="Virtaneva K."/>
            <person name="Barbian K."/>
            <person name="Babar A."/>
            <person name="Rosenke K."/>
        </authorList>
    </citation>
    <scope>NUCLEOTIDE SEQUENCE [LARGE SCALE GENOMIC DNA]</scope>
    <source>
        <strain evidence="2">CBS 101.48</strain>
    </source>
</reference>
<dbReference type="EMBL" id="LT551165">
    <property type="protein sequence ID" value="SAL96671.1"/>
    <property type="molecule type" value="Genomic_DNA"/>
</dbReference>
<feature type="compositionally biased region" description="Polar residues" evidence="1">
    <location>
        <begin position="458"/>
        <end position="474"/>
    </location>
</feature>
<proteinExistence type="predicted"/>
<name>A0A168LF71_ABSGL</name>
<feature type="compositionally biased region" description="Low complexity" evidence="1">
    <location>
        <begin position="439"/>
        <end position="457"/>
    </location>
</feature>
<evidence type="ECO:0000256" key="1">
    <source>
        <dbReference type="SAM" id="MobiDB-lite"/>
    </source>
</evidence>
<gene>
    <name evidence="2" type="primary">ABSGL_02087.1 scaffold 2596</name>
</gene>
<dbReference type="AlphaFoldDB" id="A0A168LF71"/>
<dbReference type="InParanoid" id="A0A168LF71"/>
<evidence type="ECO:0000313" key="3">
    <source>
        <dbReference type="Proteomes" id="UP000078561"/>
    </source>
</evidence>
<dbReference type="OrthoDB" id="2258292at2759"/>
<protein>
    <submittedName>
        <fullName evidence="2">Uncharacterized protein</fullName>
    </submittedName>
</protein>
<feature type="region of interest" description="Disordered" evidence="1">
    <location>
        <begin position="394"/>
        <end position="527"/>
    </location>
</feature>
<evidence type="ECO:0000313" key="2">
    <source>
        <dbReference type="EMBL" id="SAL96671.1"/>
    </source>
</evidence>
<feature type="compositionally biased region" description="Basic and acidic residues" evidence="1">
    <location>
        <begin position="507"/>
        <end position="517"/>
    </location>
</feature>
<feature type="compositionally biased region" description="Low complexity" evidence="1">
    <location>
        <begin position="410"/>
        <end position="430"/>
    </location>
</feature>
<keyword evidence="3" id="KW-1185">Reference proteome</keyword>
<organism evidence="2">
    <name type="scientific">Absidia glauca</name>
    <name type="common">Pin mould</name>
    <dbReference type="NCBI Taxonomy" id="4829"/>
    <lineage>
        <taxon>Eukaryota</taxon>
        <taxon>Fungi</taxon>
        <taxon>Fungi incertae sedis</taxon>
        <taxon>Mucoromycota</taxon>
        <taxon>Mucoromycotina</taxon>
        <taxon>Mucoromycetes</taxon>
        <taxon>Mucorales</taxon>
        <taxon>Cunninghamellaceae</taxon>
        <taxon>Absidia</taxon>
    </lineage>
</organism>